<dbReference type="Proteomes" id="UP000244334">
    <property type="component" value="Unassembled WGS sequence"/>
</dbReference>
<organism evidence="1 2">
    <name type="scientific">Candidatus Erwinia dacicola</name>
    <dbReference type="NCBI Taxonomy" id="252393"/>
    <lineage>
        <taxon>Bacteria</taxon>
        <taxon>Pseudomonadati</taxon>
        <taxon>Pseudomonadota</taxon>
        <taxon>Gammaproteobacteria</taxon>
        <taxon>Enterobacterales</taxon>
        <taxon>Erwiniaceae</taxon>
        <taxon>Erwinia</taxon>
    </lineage>
</organism>
<evidence type="ECO:0000313" key="2">
    <source>
        <dbReference type="Proteomes" id="UP000244334"/>
    </source>
</evidence>
<gene>
    <name evidence="1" type="ORF">ACZ87_02073</name>
</gene>
<sequence>MVSSQLAGSLERGALTGRARRSGALHDWSSALYSA</sequence>
<accession>A0A328TL09</accession>
<comment type="caution">
    <text evidence="1">The sequence shown here is derived from an EMBL/GenBank/DDBJ whole genome shotgun (WGS) entry which is preliminary data.</text>
</comment>
<protein>
    <submittedName>
        <fullName evidence="1">Uncharacterized protein</fullName>
    </submittedName>
</protein>
<evidence type="ECO:0000313" key="1">
    <source>
        <dbReference type="EMBL" id="RAP71108.1"/>
    </source>
</evidence>
<dbReference type="EMBL" id="LJAM02000200">
    <property type="protein sequence ID" value="RAP71108.1"/>
    <property type="molecule type" value="Genomic_DNA"/>
</dbReference>
<feature type="non-terminal residue" evidence="1">
    <location>
        <position position="35"/>
    </location>
</feature>
<proteinExistence type="predicted"/>
<reference evidence="1" key="1">
    <citation type="submission" date="2018-04" db="EMBL/GenBank/DDBJ databases">
        <title>Genomes of the Obligate Erwinia dacicola and Facultative Enterobacter sp. OLF Endosymbionts of the Olive Fruit fly, Bactrocera oleae.</title>
        <authorList>
            <person name="Estes A.M."/>
            <person name="Hearn D.J."/>
            <person name="Agarwal S."/>
            <person name="Pierson E.A."/>
            <person name="Dunning-Hotopp J.C."/>
        </authorList>
    </citation>
    <scope>NUCLEOTIDE SEQUENCE [LARGE SCALE GENOMIC DNA]</scope>
    <source>
        <strain evidence="1">Oroville</strain>
    </source>
</reference>
<name>A0A328TL09_9GAMM</name>
<keyword evidence="2" id="KW-1185">Reference proteome</keyword>
<dbReference type="AlphaFoldDB" id="A0A328TL09"/>